<comment type="similarity">
    <text evidence="6">In the C-terminal section; belongs to the OsmX family.</text>
</comment>
<keyword evidence="2 8" id="KW-0813">Transport</keyword>
<dbReference type="Gene3D" id="3.40.190.120">
    <property type="entry name" value="Osmoprotection protein (prox), domain 2"/>
    <property type="match status" value="1"/>
</dbReference>
<dbReference type="FunFam" id="1.10.3720.10:FF:000001">
    <property type="entry name" value="Glycine betaine ABC transporter, permease"/>
    <property type="match status" value="1"/>
</dbReference>
<evidence type="ECO:0000256" key="5">
    <source>
        <dbReference type="ARBA" id="ARBA00023136"/>
    </source>
</evidence>
<comment type="similarity">
    <text evidence="7">In the N-terminal section; belongs to the binding-protein-dependent transport system permease family.</text>
</comment>
<name>A0A261UNR4_9BORD</name>
<organism evidence="11 12">
    <name type="scientific">Bordetella genomosp. 11</name>
    <dbReference type="NCBI Taxonomy" id="1416808"/>
    <lineage>
        <taxon>Bacteria</taxon>
        <taxon>Pseudomonadati</taxon>
        <taxon>Pseudomonadota</taxon>
        <taxon>Betaproteobacteria</taxon>
        <taxon>Burkholderiales</taxon>
        <taxon>Alcaligenaceae</taxon>
        <taxon>Bordetella</taxon>
    </lineage>
</organism>
<dbReference type="InterPro" id="IPR000515">
    <property type="entry name" value="MetI-like"/>
</dbReference>
<comment type="similarity">
    <text evidence="8">Belongs to the binding-protein-dependent transport system permease family.</text>
</comment>
<dbReference type="Pfam" id="PF00528">
    <property type="entry name" value="BPD_transp_1"/>
    <property type="match status" value="1"/>
</dbReference>
<dbReference type="EMBL" id="NEVS01000004">
    <property type="protein sequence ID" value="OZI63271.1"/>
    <property type="molecule type" value="Genomic_DNA"/>
</dbReference>
<evidence type="ECO:0000256" key="1">
    <source>
        <dbReference type="ARBA" id="ARBA00004651"/>
    </source>
</evidence>
<dbReference type="SUPFAM" id="SSF161098">
    <property type="entry name" value="MetI-like"/>
    <property type="match status" value="1"/>
</dbReference>
<feature type="transmembrane region" description="Helical" evidence="8">
    <location>
        <begin position="325"/>
        <end position="347"/>
    </location>
</feature>
<dbReference type="PANTHER" id="PTHR30177">
    <property type="entry name" value="GLYCINE BETAINE/L-PROLINE TRANSPORT SYSTEM PERMEASE PROTEIN PROW"/>
    <property type="match status" value="1"/>
</dbReference>
<dbReference type="Pfam" id="PF04069">
    <property type="entry name" value="OpuAC"/>
    <property type="match status" value="1"/>
</dbReference>
<feature type="transmembrane region" description="Helical" evidence="8">
    <location>
        <begin position="482"/>
        <end position="504"/>
    </location>
</feature>
<dbReference type="GO" id="GO:0043190">
    <property type="term" value="C:ATP-binding cassette (ABC) transporter complex"/>
    <property type="evidence" value="ECO:0007669"/>
    <property type="project" value="InterPro"/>
</dbReference>
<dbReference type="InterPro" id="IPR007210">
    <property type="entry name" value="ABC_Gly_betaine_transp_sub-bd"/>
</dbReference>
<reference evidence="12" key="1">
    <citation type="submission" date="2017-05" db="EMBL/GenBank/DDBJ databases">
        <title>Complete and WGS of Bordetella genogroups.</title>
        <authorList>
            <person name="Spilker T."/>
            <person name="Lipuma J."/>
        </authorList>
    </citation>
    <scope>NUCLEOTIDE SEQUENCE [LARGE SCALE GENOMIC DNA]</scope>
    <source>
        <strain evidence="12">AU8856</strain>
    </source>
</reference>
<dbReference type="PANTHER" id="PTHR30177:SF4">
    <property type="entry name" value="OSMOPROTECTANT IMPORT PERMEASE PROTEIN OSMW"/>
    <property type="match status" value="1"/>
</dbReference>
<proteinExistence type="inferred from homology"/>
<evidence type="ECO:0000256" key="7">
    <source>
        <dbReference type="ARBA" id="ARBA00035652"/>
    </source>
</evidence>
<feature type="domain" description="ABC transmembrane type-1" evidence="10">
    <location>
        <begin position="321"/>
        <end position="501"/>
    </location>
</feature>
<dbReference type="Gene3D" id="1.10.3720.10">
    <property type="entry name" value="MetI-like"/>
    <property type="match status" value="1"/>
</dbReference>
<feature type="region of interest" description="Disordered" evidence="9">
    <location>
        <begin position="1"/>
        <end position="31"/>
    </location>
</feature>
<dbReference type="Proteomes" id="UP000215767">
    <property type="component" value="Unassembled WGS sequence"/>
</dbReference>
<keyword evidence="5 8" id="KW-0472">Membrane</keyword>
<dbReference type="SUPFAM" id="SSF53850">
    <property type="entry name" value="Periplasmic binding protein-like II"/>
    <property type="match status" value="1"/>
</dbReference>
<dbReference type="AlphaFoldDB" id="A0A261UNR4"/>
<comment type="subcellular location">
    <subcellularLocation>
        <location evidence="1 8">Cell membrane</location>
        <topology evidence="1 8">Multi-pass membrane protein</topology>
    </subcellularLocation>
</comment>
<keyword evidence="12" id="KW-1185">Reference proteome</keyword>
<accession>A0A261UNR4</accession>
<gene>
    <name evidence="11" type="ORF">CAL28_09830</name>
</gene>
<feature type="compositionally biased region" description="Low complexity" evidence="9">
    <location>
        <begin position="8"/>
        <end position="31"/>
    </location>
</feature>
<evidence type="ECO:0000313" key="12">
    <source>
        <dbReference type="Proteomes" id="UP000215767"/>
    </source>
</evidence>
<dbReference type="OrthoDB" id="9781705at2"/>
<sequence>MLAQGGTAAAQSANVPAQAGTSSAQAPASGPSAQALRIGSKRFTESYILAQLLAQQVARRTGQMPAVSQGLGNTAIVYQALQSGGIDLYPEYAGTISLEILKSAQPLSLDEMRPRLAALGLGVDIPFGFNDGYALAMRAADADRLGIRTLSDLARHPELRLGLSSEFIGRADGWQGLARRYGLTQKPTGLDHGLAYDAIQKKQTDVIDIYTTDAKIDALGLRVLDDDLKYFPRYDAVVLYRLDVPRRFPAAWAAMRELAGTIDEHAMIAMNARAELDGVPFDVIARDRLASAGAVPGTTADAGQRYGFWRKLAGPDLGRLAWQHLLLVSVAVAIAVLVAVPAGVFVHGRRRLRAVVLGMTGLLQTIPSLAMLAILITVTGRIGAVPALVALTLYALLPVMRNTVAGLDEVSSGMRMAATALGMTARQRILLIELPLARPTIVAGVRTATSISIGTATIAAFIGAGGFGERIVTGLALNDGQLLLAGALPAAAMALASELLFEVADWRLRRHRGKNGDFAR</sequence>
<comment type="caution">
    <text evidence="11">The sequence shown here is derived from an EMBL/GenBank/DDBJ whole genome shotgun (WGS) entry which is preliminary data.</text>
</comment>
<dbReference type="InterPro" id="IPR035906">
    <property type="entry name" value="MetI-like_sf"/>
</dbReference>
<feature type="transmembrane region" description="Helical" evidence="8">
    <location>
        <begin position="354"/>
        <end position="376"/>
    </location>
</feature>
<protein>
    <submittedName>
        <fullName evidence="11">Amino acid ABC transporter permease</fullName>
    </submittedName>
</protein>
<evidence type="ECO:0000256" key="6">
    <source>
        <dbReference type="ARBA" id="ARBA00035642"/>
    </source>
</evidence>
<keyword evidence="4 8" id="KW-1133">Transmembrane helix</keyword>
<evidence type="ECO:0000256" key="9">
    <source>
        <dbReference type="SAM" id="MobiDB-lite"/>
    </source>
</evidence>
<evidence type="ECO:0000256" key="3">
    <source>
        <dbReference type="ARBA" id="ARBA00022692"/>
    </source>
</evidence>
<dbReference type="PROSITE" id="PS50928">
    <property type="entry name" value="ABC_TM1"/>
    <property type="match status" value="1"/>
</dbReference>
<dbReference type="GO" id="GO:0022857">
    <property type="term" value="F:transmembrane transporter activity"/>
    <property type="evidence" value="ECO:0007669"/>
    <property type="project" value="InterPro"/>
</dbReference>
<evidence type="ECO:0000256" key="8">
    <source>
        <dbReference type="RuleBase" id="RU363032"/>
    </source>
</evidence>
<evidence type="ECO:0000256" key="4">
    <source>
        <dbReference type="ARBA" id="ARBA00022989"/>
    </source>
</evidence>
<evidence type="ECO:0000259" key="10">
    <source>
        <dbReference type="PROSITE" id="PS50928"/>
    </source>
</evidence>
<dbReference type="GO" id="GO:0031460">
    <property type="term" value="P:glycine betaine transport"/>
    <property type="evidence" value="ECO:0007669"/>
    <property type="project" value="UniProtKB-ARBA"/>
</dbReference>
<dbReference type="InterPro" id="IPR051204">
    <property type="entry name" value="ABC_transp_perm/SBD"/>
</dbReference>
<feature type="transmembrane region" description="Helical" evidence="8">
    <location>
        <begin position="382"/>
        <end position="400"/>
    </location>
</feature>
<evidence type="ECO:0000313" key="11">
    <source>
        <dbReference type="EMBL" id="OZI63271.1"/>
    </source>
</evidence>
<keyword evidence="3 8" id="KW-0812">Transmembrane</keyword>
<dbReference type="CDD" id="cd06261">
    <property type="entry name" value="TM_PBP2"/>
    <property type="match status" value="1"/>
</dbReference>
<feature type="transmembrane region" description="Helical" evidence="8">
    <location>
        <begin position="436"/>
        <end position="462"/>
    </location>
</feature>
<evidence type="ECO:0000256" key="2">
    <source>
        <dbReference type="ARBA" id="ARBA00022448"/>
    </source>
</evidence>
<dbReference type="Gene3D" id="3.40.190.10">
    <property type="entry name" value="Periplasmic binding protein-like II"/>
    <property type="match status" value="1"/>
</dbReference>